<accession>A0A0D0B1Z1</accession>
<evidence type="ECO:0000313" key="1">
    <source>
        <dbReference type="EMBL" id="KIK44019.1"/>
    </source>
</evidence>
<dbReference type="AlphaFoldDB" id="A0A0D0B1Z1"/>
<sequence>MARRHFSGLDTLLGSALFNVTTSDLPNFTLSKSTSISQQANLNTRVATQYSVEQTSRFHSNFKFEELWAMYSHMARMCRKFLCVGKGQNLRARVKDRFKAE</sequence>
<organism evidence="1 2">
    <name type="scientific">Suillus luteus UH-Slu-Lm8-n1</name>
    <dbReference type="NCBI Taxonomy" id="930992"/>
    <lineage>
        <taxon>Eukaryota</taxon>
        <taxon>Fungi</taxon>
        <taxon>Dikarya</taxon>
        <taxon>Basidiomycota</taxon>
        <taxon>Agaricomycotina</taxon>
        <taxon>Agaricomycetes</taxon>
        <taxon>Agaricomycetidae</taxon>
        <taxon>Boletales</taxon>
        <taxon>Suillineae</taxon>
        <taxon>Suillaceae</taxon>
        <taxon>Suillus</taxon>
    </lineage>
</organism>
<gene>
    <name evidence="1" type="ORF">CY34DRAFT_803150</name>
</gene>
<proteinExistence type="predicted"/>
<dbReference type="Proteomes" id="UP000054485">
    <property type="component" value="Unassembled WGS sequence"/>
</dbReference>
<protein>
    <submittedName>
        <fullName evidence="1">Uncharacterized protein</fullName>
    </submittedName>
</protein>
<dbReference type="HOGENOM" id="CLU_2293561_0_0_1"/>
<reference evidence="2" key="2">
    <citation type="submission" date="2015-01" db="EMBL/GenBank/DDBJ databases">
        <title>Evolutionary Origins and Diversification of the Mycorrhizal Mutualists.</title>
        <authorList>
            <consortium name="DOE Joint Genome Institute"/>
            <consortium name="Mycorrhizal Genomics Consortium"/>
            <person name="Kohler A."/>
            <person name="Kuo A."/>
            <person name="Nagy L.G."/>
            <person name="Floudas D."/>
            <person name="Copeland A."/>
            <person name="Barry K.W."/>
            <person name="Cichocki N."/>
            <person name="Veneault-Fourrey C."/>
            <person name="LaButti K."/>
            <person name="Lindquist E.A."/>
            <person name="Lipzen A."/>
            <person name="Lundell T."/>
            <person name="Morin E."/>
            <person name="Murat C."/>
            <person name="Riley R."/>
            <person name="Ohm R."/>
            <person name="Sun H."/>
            <person name="Tunlid A."/>
            <person name="Henrissat B."/>
            <person name="Grigoriev I.V."/>
            <person name="Hibbett D.S."/>
            <person name="Martin F."/>
        </authorList>
    </citation>
    <scope>NUCLEOTIDE SEQUENCE [LARGE SCALE GENOMIC DNA]</scope>
    <source>
        <strain evidence="2">UH-Slu-Lm8-n1</strain>
    </source>
</reference>
<name>A0A0D0B1Z1_9AGAM</name>
<reference evidence="1 2" key="1">
    <citation type="submission" date="2014-04" db="EMBL/GenBank/DDBJ databases">
        <authorList>
            <consortium name="DOE Joint Genome Institute"/>
            <person name="Kuo A."/>
            <person name="Ruytinx J."/>
            <person name="Rineau F."/>
            <person name="Colpaert J."/>
            <person name="Kohler A."/>
            <person name="Nagy L.G."/>
            <person name="Floudas D."/>
            <person name="Copeland A."/>
            <person name="Barry K.W."/>
            <person name="Cichocki N."/>
            <person name="Veneault-Fourrey C."/>
            <person name="LaButti K."/>
            <person name="Lindquist E.A."/>
            <person name="Lipzen A."/>
            <person name="Lundell T."/>
            <person name="Morin E."/>
            <person name="Murat C."/>
            <person name="Sun H."/>
            <person name="Tunlid A."/>
            <person name="Henrissat B."/>
            <person name="Grigoriev I.V."/>
            <person name="Hibbett D.S."/>
            <person name="Martin F."/>
            <person name="Nordberg H.P."/>
            <person name="Cantor M.N."/>
            <person name="Hua S.X."/>
        </authorList>
    </citation>
    <scope>NUCLEOTIDE SEQUENCE [LARGE SCALE GENOMIC DNA]</scope>
    <source>
        <strain evidence="1 2">UH-Slu-Lm8-n1</strain>
    </source>
</reference>
<dbReference type="InParanoid" id="A0A0D0B1Z1"/>
<keyword evidence="2" id="KW-1185">Reference proteome</keyword>
<dbReference type="EMBL" id="KN835199">
    <property type="protein sequence ID" value="KIK44019.1"/>
    <property type="molecule type" value="Genomic_DNA"/>
</dbReference>
<evidence type="ECO:0000313" key="2">
    <source>
        <dbReference type="Proteomes" id="UP000054485"/>
    </source>
</evidence>